<dbReference type="EMBL" id="BPLR01011225">
    <property type="protein sequence ID" value="GIY45040.1"/>
    <property type="molecule type" value="Genomic_DNA"/>
</dbReference>
<keyword evidence="2" id="KW-1185">Reference proteome</keyword>
<gene>
    <name evidence="1" type="ORF">CEXT_39051</name>
</gene>
<comment type="caution">
    <text evidence="1">The sequence shown here is derived from an EMBL/GenBank/DDBJ whole genome shotgun (WGS) entry which is preliminary data.</text>
</comment>
<evidence type="ECO:0000313" key="1">
    <source>
        <dbReference type="EMBL" id="GIY45040.1"/>
    </source>
</evidence>
<protein>
    <submittedName>
        <fullName evidence="1">Uncharacterized protein</fullName>
    </submittedName>
</protein>
<reference evidence="1 2" key="1">
    <citation type="submission" date="2021-06" db="EMBL/GenBank/DDBJ databases">
        <title>Caerostris extrusa draft genome.</title>
        <authorList>
            <person name="Kono N."/>
            <person name="Arakawa K."/>
        </authorList>
    </citation>
    <scope>NUCLEOTIDE SEQUENCE [LARGE SCALE GENOMIC DNA]</scope>
</reference>
<name>A0AAV4TFY3_CAEEX</name>
<sequence length="69" mass="8209">MTADHAFEKMQSLFKRFFKEQKIFCEQDDDISGFFLDLVSYNEKVAKPVRPWWFLDVLSGSLMTKWPLA</sequence>
<accession>A0AAV4TFY3</accession>
<proteinExistence type="predicted"/>
<evidence type="ECO:0000313" key="2">
    <source>
        <dbReference type="Proteomes" id="UP001054945"/>
    </source>
</evidence>
<dbReference type="Proteomes" id="UP001054945">
    <property type="component" value="Unassembled WGS sequence"/>
</dbReference>
<dbReference type="AlphaFoldDB" id="A0AAV4TFY3"/>
<organism evidence="1 2">
    <name type="scientific">Caerostris extrusa</name>
    <name type="common">Bark spider</name>
    <name type="synonym">Caerostris bankana</name>
    <dbReference type="NCBI Taxonomy" id="172846"/>
    <lineage>
        <taxon>Eukaryota</taxon>
        <taxon>Metazoa</taxon>
        <taxon>Ecdysozoa</taxon>
        <taxon>Arthropoda</taxon>
        <taxon>Chelicerata</taxon>
        <taxon>Arachnida</taxon>
        <taxon>Araneae</taxon>
        <taxon>Araneomorphae</taxon>
        <taxon>Entelegynae</taxon>
        <taxon>Araneoidea</taxon>
        <taxon>Araneidae</taxon>
        <taxon>Caerostris</taxon>
    </lineage>
</organism>